<gene>
    <name evidence="1" type="ordered locus">BN4_12138</name>
</gene>
<evidence type="ECO:0000313" key="1">
    <source>
        <dbReference type="EMBL" id="CCH49373.1"/>
    </source>
</evidence>
<dbReference type="AlphaFoldDB" id="M1WWX9"/>
<accession>M1WWX9</accession>
<protein>
    <submittedName>
        <fullName evidence="1">Uncharacterized protein</fullName>
    </submittedName>
</protein>
<name>M1WWX9_PSEP2</name>
<evidence type="ECO:0000313" key="2">
    <source>
        <dbReference type="Proteomes" id="UP000011724"/>
    </source>
</evidence>
<reference evidence="2" key="2">
    <citation type="journal article" date="2013" name="Stand. Genomic Sci.">
        <title>Complete genome sequence of Desulfocapsa sulfexigens, a marine deltaproteobacterium specialized in disproportionating inorganic sulfur compounds.</title>
        <authorList>
            <person name="Finster K.W."/>
            <person name="Kjeldsen K.U."/>
            <person name="Kube M."/>
            <person name="Reinhardt R."/>
            <person name="Mussmann M."/>
            <person name="Amann R."/>
            <person name="Schreiber L."/>
        </authorList>
    </citation>
    <scope>NUCLEOTIDE SEQUENCE [LARGE SCALE GENOMIC DNA]</scope>
    <source>
        <strain evidence="2">DSM 10523 / SB164P1</strain>
    </source>
</reference>
<keyword evidence="2" id="KW-1185">Reference proteome</keyword>
<sequence>MVDVIHSHSMRKSDQGRFSCTVEETGVRYDFENEFEYIRWLVATHRLWHVQCHGSDHLCTKK</sequence>
<dbReference type="KEGG" id="dpi:BN4_12138"/>
<dbReference type="EMBL" id="FO203427">
    <property type="protein sequence ID" value="CCH49373.1"/>
    <property type="molecule type" value="Genomic_DNA"/>
</dbReference>
<proteinExistence type="predicted"/>
<dbReference type="STRING" id="1322246.BN4_12138"/>
<dbReference type="Proteomes" id="UP000011724">
    <property type="component" value="Chromosome"/>
</dbReference>
<organism evidence="1 2">
    <name type="scientific">Pseudodesulfovibrio piezophilus (strain DSM 21447 / JCM 15486 / C1TLV30)</name>
    <name type="common">Desulfovibrio piezophilus</name>
    <dbReference type="NCBI Taxonomy" id="1322246"/>
    <lineage>
        <taxon>Bacteria</taxon>
        <taxon>Pseudomonadati</taxon>
        <taxon>Thermodesulfobacteriota</taxon>
        <taxon>Desulfovibrionia</taxon>
        <taxon>Desulfovibrionales</taxon>
        <taxon>Desulfovibrionaceae</taxon>
    </lineage>
</organism>
<dbReference type="HOGENOM" id="CLU_2896780_0_0_7"/>
<reference evidence="1 2" key="1">
    <citation type="journal article" date="2013" name="PLoS ONE">
        <title>The first genomic and proteomic characterization of a deep-sea sulfate reducer: insights into the piezophilic lifestyle of Desulfovibrio piezophilus.</title>
        <authorList>
            <person name="Pradel N."/>
            <person name="Ji B."/>
            <person name="Gimenez G."/>
            <person name="Talla E."/>
            <person name="Lenoble P."/>
            <person name="Garel M."/>
            <person name="Tamburini C."/>
            <person name="Fourquet P."/>
            <person name="Lebrun R."/>
            <person name="Bertin P."/>
            <person name="Denis Y."/>
            <person name="Pophillat M."/>
            <person name="Barbe V."/>
            <person name="Ollivier B."/>
            <person name="Dolla A."/>
        </authorList>
    </citation>
    <scope>NUCLEOTIDE SEQUENCE [LARGE SCALE GENOMIC DNA]</scope>
    <source>
        <strain evidence="2">DSM 10523 / SB164P1</strain>
    </source>
</reference>